<organism evidence="6 7">
    <name type="scientific">Prochlorococcus marinus (strain MIT 9303)</name>
    <dbReference type="NCBI Taxonomy" id="59922"/>
    <lineage>
        <taxon>Bacteria</taxon>
        <taxon>Bacillati</taxon>
        <taxon>Cyanobacteriota</taxon>
        <taxon>Cyanophyceae</taxon>
        <taxon>Synechococcales</taxon>
        <taxon>Prochlorococcaceae</taxon>
        <taxon>Prochlorococcus</taxon>
    </lineage>
</organism>
<dbReference type="HOGENOM" id="CLU_084703_1_1_3"/>
<dbReference type="GO" id="GO:0016993">
    <property type="term" value="F:precorrin-8X methylmutase activity"/>
    <property type="evidence" value="ECO:0007669"/>
    <property type="project" value="InterPro"/>
</dbReference>
<dbReference type="RefSeq" id="WP_011824773.1">
    <property type="nucleotide sequence ID" value="NC_008820.1"/>
</dbReference>
<dbReference type="PANTHER" id="PTHR43588:SF1">
    <property type="entry name" value="COBALT-PRECORRIN-8 METHYLMUTASE"/>
    <property type="match status" value="1"/>
</dbReference>
<keyword evidence="3" id="KW-0169">Cobalamin biosynthesis</keyword>
<dbReference type="UniPathway" id="UPA00148"/>
<dbReference type="Gene3D" id="3.40.50.10230">
    <property type="entry name" value="Cobalamin biosynthesis CobH/CbiC, precorrin-8X methylmutase"/>
    <property type="match status" value="1"/>
</dbReference>
<dbReference type="KEGG" id="pmf:P9303_00841"/>
<dbReference type="SUPFAM" id="SSF63965">
    <property type="entry name" value="Precorrin-8X methylmutase CbiC/CobH"/>
    <property type="match status" value="1"/>
</dbReference>
<comment type="pathway">
    <text evidence="1">Cofactor biosynthesis; adenosylcobalamin biosynthesis.</text>
</comment>
<evidence type="ECO:0000256" key="3">
    <source>
        <dbReference type="ARBA" id="ARBA00022573"/>
    </source>
</evidence>
<sequence>MKSLDHPIFTESIRRIREQLGVTGLDPLQQQVLERLIHSSGDFGLTPLLRFTPEACELGLAALQAGAPIITDTAMAAVAVQPMARRTLKTSVRCVLEWAPDVAPNGSTRTAEGLRCAWQELATQYVDQQAPIVLIGSAPTALDALLELVSSGSPPPSLIIGMPVGFVGVSDSKRRLVVSGLAQIRLEGSRGGAGLVAATVNALLRASQLPK</sequence>
<evidence type="ECO:0000256" key="2">
    <source>
        <dbReference type="ARBA" id="ARBA00009774"/>
    </source>
</evidence>
<dbReference type="PANTHER" id="PTHR43588">
    <property type="entry name" value="COBALT-PRECORRIN-8 METHYLMUTASE"/>
    <property type="match status" value="1"/>
</dbReference>
<reference evidence="6 7" key="1">
    <citation type="journal article" date="2007" name="PLoS Genet.">
        <title>Patterns and implications of gene gain and loss in the evolution of Prochlorococcus.</title>
        <authorList>
            <person name="Kettler G.C."/>
            <person name="Martiny A.C."/>
            <person name="Huang K."/>
            <person name="Zucker J."/>
            <person name="Coleman M.L."/>
            <person name="Rodrigue S."/>
            <person name="Chen F."/>
            <person name="Lapidus A."/>
            <person name="Ferriera S."/>
            <person name="Johnson J."/>
            <person name="Steglich C."/>
            <person name="Church G.M."/>
            <person name="Richardson P."/>
            <person name="Chisholm S.W."/>
        </authorList>
    </citation>
    <scope>NUCLEOTIDE SEQUENCE [LARGE SCALE GENOMIC DNA]</scope>
    <source>
        <strain evidence="6 7">MIT 9303</strain>
    </source>
</reference>
<dbReference type="GO" id="GO:0009236">
    <property type="term" value="P:cobalamin biosynthetic process"/>
    <property type="evidence" value="ECO:0007669"/>
    <property type="project" value="UniProtKB-UniPathway"/>
</dbReference>
<dbReference type="Pfam" id="PF02570">
    <property type="entry name" value="CbiC"/>
    <property type="match status" value="1"/>
</dbReference>
<dbReference type="EC" id="5.4.1.2" evidence="6"/>
<protein>
    <submittedName>
        <fullName evidence="6">Putative Precorrin-8X methylmutase CobH</fullName>
        <ecNumber evidence="6">5.4.1.2</ecNumber>
    </submittedName>
</protein>
<accession>A2C5T1</accession>
<evidence type="ECO:0000259" key="5">
    <source>
        <dbReference type="Pfam" id="PF02570"/>
    </source>
</evidence>
<keyword evidence="4 6" id="KW-0413">Isomerase</keyword>
<gene>
    <name evidence="6" type="primary">cobH</name>
    <name evidence="6" type="ordered locus">P9303_00841</name>
</gene>
<evidence type="ECO:0000313" key="6">
    <source>
        <dbReference type="EMBL" id="ABM76841.1"/>
    </source>
</evidence>
<dbReference type="InterPro" id="IPR003722">
    <property type="entry name" value="Cbl_synth_CobH/CbiC"/>
</dbReference>
<evidence type="ECO:0000256" key="4">
    <source>
        <dbReference type="ARBA" id="ARBA00023235"/>
    </source>
</evidence>
<proteinExistence type="inferred from homology"/>
<comment type="similarity">
    <text evidence="2">Belongs to the CobH/CbiC family.</text>
</comment>
<dbReference type="BioCyc" id="PMAR59922:G1G80-80-MONOMER"/>
<dbReference type="STRING" id="59922.P9303_00841"/>
<dbReference type="Proteomes" id="UP000002274">
    <property type="component" value="Chromosome"/>
</dbReference>
<dbReference type="InterPro" id="IPR036588">
    <property type="entry name" value="CobH/CbiC_sf"/>
</dbReference>
<dbReference type="EMBL" id="CP000554">
    <property type="protein sequence ID" value="ABM76841.1"/>
    <property type="molecule type" value="Genomic_DNA"/>
</dbReference>
<evidence type="ECO:0000256" key="1">
    <source>
        <dbReference type="ARBA" id="ARBA00004953"/>
    </source>
</evidence>
<feature type="domain" description="Cobalamin biosynthesis precorrin-8X methylmutase CobH/CbiC" evidence="5">
    <location>
        <begin position="8"/>
        <end position="205"/>
    </location>
</feature>
<name>A2C5T1_PROM3</name>
<evidence type="ECO:0000313" key="7">
    <source>
        <dbReference type="Proteomes" id="UP000002274"/>
    </source>
</evidence>
<dbReference type="AlphaFoldDB" id="A2C5T1"/>